<keyword evidence="2" id="KW-0449">Lipoprotein</keyword>
<evidence type="ECO:0000256" key="1">
    <source>
        <dbReference type="SAM" id="SignalP"/>
    </source>
</evidence>
<evidence type="ECO:0000313" key="2">
    <source>
        <dbReference type="EMBL" id="MDB9223583.1"/>
    </source>
</evidence>
<evidence type="ECO:0000313" key="3">
    <source>
        <dbReference type="EMBL" id="RGU54595.1"/>
    </source>
</evidence>
<feature type="chain" id="PRO_5018991494" evidence="1">
    <location>
        <begin position="22"/>
        <end position="524"/>
    </location>
</feature>
<dbReference type="Proteomes" id="UP001212263">
    <property type="component" value="Unassembled WGS sequence"/>
</dbReference>
<proteinExistence type="predicted"/>
<sequence>MRKLILILWAGILSVFSISCYDDEGSNDYHSINEVKISDWKKGGYTAIFKSDTLKITPLSYLDTVRKEPVIQFTEDSDPSRYEYEWKVVASSSTDDRDKGIILGTERNLRYFVDLKPDSYRLFLKVKDTKTDLIWKSYTSLTVLSVTDKGFFVLGEKEDGTVGMDMISMAKDTIVLKNLLEGNGLPELRGPMRVMYTGSHYSETPAMKLWISTESGSYYLDLTSFASGPMNTLRSMTYSGFPMPDMLNVVDMAAKRYYTSMTMSRVMMTEDYVFGASLYSDENYGNPSNRMDVMSEKCFRPFPYIFTSIINPSGWIIYNTDDHCFTLLKSADGLSVTQLQDNIGEAFPWIQPAGRICIYGENTFNTVGGSSNGNSFALMEDQQNFYVYQFYCSIRNYVPSDMPQKRAGYTIDKSKATGLRSGLLYAFASRRSLLLYADGQILHAYDYVNHIHYEKDLGDQITFIKFDPYGNNYDELMVGTYNAAEKGIVTRYLLGTDLDSFELEPLKDCRWNGLVKVKDIDYRQ</sequence>
<gene>
    <name evidence="3" type="ORF">DWW57_15505</name>
    <name evidence="2" type="ORF">PN645_11260</name>
</gene>
<dbReference type="InterPro" id="IPR032183">
    <property type="entry name" value="PKD-like"/>
</dbReference>
<accession>A0A412TLC3</accession>
<dbReference type="Pfam" id="PF16407">
    <property type="entry name" value="PKD_2"/>
    <property type="match status" value="1"/>
</dbReference>
<dbReference type="EMBL" id="JAQMRD010000013">
    <property type="protein sequence ID" value="MDB9223583.1"/>
    <property type="molecule type" value="Genomic_DNA"/>
</dbReference>
<keyword evidence="1" id="KW-0732">Signal</keyword>
<dbReference type="AlphaFoldDB" id="A0A412TLC3"/>
<reference evidence="2" key="2">
    <citation type="submission" date="2023-01" db="EMBL/GenBank/DDBJ databases">
        <title>Human gut microbiome strain richness.</title>
        <authorList>
            <person name="Chen-Liaw A."/>
        </authorList>
    </citation>
    <scope>NUCLEOTIDE SEQUENCE</scope>
    <source>
        <strain evidence="2">RTP21484st1_B7_RTP21484_190118</strain>
    </source>
</reference>
<feature type="signal peptide" evidence="1">
    <location>
        <begin position="1"/>
        <end position="21"/>
    </location>
</feature>
<evidence type="ECO:0000313" key="4">
    <source>
        <dbReference type="Proteomes" id="UP000284243"/>
    </source>
</evidence>
<dbReference type="RefSeq" id="WP_022159378.1">
    <property type="nucleotide sequence ID" value="NZ_JADNDE010000039.1"/>
</dbReference>
<organism evidence="3 4">
    <name type="scientific">Odoribacter splanchnicus</name>
    <dbReference type="NCBI Taxonomy" id="28118"/>
    <lineage>
        <taxon>Bacteria</taxon>
        <taxon>Pseudomonadati</taxon>
        <taxon>Bacteroidota</taxon>
        <taxon>Bacteroidia</taxon>
        <taxon>Bacteroidales</taxon>
        <taxon>Odoribacteraceae</taxon>
        <taxon>Odoribacter</taxon>
    </lineage>
</organism>
<reference evidence="3 4" key="1">
    <citation type="submission" date="2018-08" db="EMBL/GenBank/DDBJ databases">
        <title>A genome reference for cultivated species of the human gut microbiota.</title>
        <authorList>
            <person name="Zou Y."/>
            <person name="Xue W."/>
            <person name="Luo G."/>
        </authorList>
    </citation>
    <scope>NUCLEOTIDE SEQUENCE [LARGE SCALE GENOMIC DNA]</scope>
    <source>
        <strain evidence="3 4">AF16-14</strain>
    </source>
</reference>
<dbReference type="EMBL" id="QRYC01000028">
    <property type="protein sequence ID" value="RGU54595.1"/>
    <property type="molecule type" value="Genomic_DNA"/>
</dbReference>
<dbReference type="PROSITE" id="PS51257">
    <property type="entry name" value="PROKAR_LIPOPROTEIN"/>
    <property type="match status" value="1"/>
</dbReference>
<comment type="caution">
    <text evidence="3">The sequence shown here is derived from an EMBL/GenBank/DDBJ whole genome shotgun (WGS) entry which is preliminary data.</text>
</comment>
<name>A0A412TLC3_9BACT</name>
<dbReference type="Proteomes" id="UP000284243">
    <property type="component" value="Unassembled WGS sequence"/>
</dbReference>
<protein>
    <submittedName>
        <fullName evidence="2">PKD-like family lipoprotein</fullName>
    </submittedName>
</protein>